<gene>
    <name evidence="2" type="ORF">K8U61_13585</name>
</gene>
<dbReference type="InterPro" id="IPR001279">
    <property type="entry name" value="Metallo-B-lactamas"/>
</dbReference>
<dbReference type="Proteomes" id="UP000780875">
    <property type="component" value="Unassembled WGS sequence"/>
</dbReference>
<name>A0ABS7UEB9_9ACTN</name>
<feature type="domain" description="Metallo-beta-lactamase" evidence="1">
    <location>
        <begin position="21"/>
        <end position="203"/>
    </location>
</feature>
<dbReference type="InterPro" id="IPR036866">
    <property type="entry name" value="RibonucZ/Hydroxyglut_hydro"/>
</dbReference>
<keyword evidence="3" id="KW-1185">Reference proteome</keyword>
<accession>A0ABS7UEB9</accession>
<evidence type="ECO:0000313" key="3">
    <source>
        <dbReference type="Proteomes" id="UP000780875"/>
    </source>
</evidence>
<dbReference type="PANTHER" id="PTHR43546:SF3">
    <property type="entry name" value="UPF0173 METAL-DEPENDENT HYDROLASE MJ1163"/>
    <property type="match status" value="1"/>
</dbReference>
<dbReference type="SUPFAM" id="SSF56281">
    <property type="entry name" value="Metallo-hydrolase/oxidoreductase"/>
    <property type="match status" value="1"/>
</dbReference>
<evidence type="ECO:0000313" key="2">
    <source>
        <dbReference type="EMBL" id="MBZ5739200.1"/>
    </source>
</evidence>
<proteinExistence type="predicted"/>
<reference evidence="2 3" key="1">
    <citation type="submission" date="2021-09" db="EMBL/GenBank/DDBJ databases">
        <title>Whole genome sequence of Nocardioides sp. GBK3QG-3.</title>
        <authorList>
            <person name="Tuo L."/>
        </authorList>
    </citation>
    <scope>NUCLEOTIDE SEQUENCE [LARGE SCALE GENOMIC DNA]</scope>
    <source>
        <strain evidence="2 3">GBK3QG-3</strain>
    </source>
</reference>
<dbReference type="RefSeq" id="WP_224123571.1">
    <property type="nucleotide sequence ID" value="NZ_JAIQZJ010000007.1"/>
</dbReference>
<organism evidence="2 3">
    <name type="scientific">Nocardioides mangrovi</name>
    <dbReference type="NCBI Taxonomy" id="2874580"/>
    <lineage>
        <taxon>Bacteria</taxon>
        <taxon>Bacillati</taxon>
        <taxon>Actinomycetota</taxon>
        <taxon>Actinomycetes</taxon>
        <taxon>Propionibacteriales</taxon>
        <taxon>Nocardioidaceae</taxon>
        <taxon>Nocardioides</taxon>
    </lineage>
</organism>
<comment type="caution">
    <text evidence="2">The sequence shown here is derived from an EMBL/GenBank/DDBJ whole genome shotgun (WGS) entry which is preliminary data.</text>
</comment>
<dbReference type="Pfam" id="PF12706">
    <property type="entry name" value="Lactamase_B_2"/>
    <property type="match status" value="1"/>
</dbReference>
<dbReference type="EMBL" id="JAIQZJ010000007">
    <property type="protein sequence ID" value="MBZ5739200.1"/>
    <property type="molecule type" value="Genomic_DNA"/>
</dbReference>
<dbReference type="Gene3D" id="3.60.15.10">
    <property type="entry name" value="Ribonuclease Z/Hydroxyacylglutathione hydrolase-like"/>
    <property type="match status" value="1"/>
</dbReference>
<dbReference type="PANTHER" id="PTHR43546">
    <property type="entry name" value="UPF0173 METAL-DEPENDENT HYDROLASE MJ1163-RELATED"/>
    <property type="match status" value="1"/>
</dbReference>
<dbReference type="InterPro" id="IPR050114">
    <property type="entry name" value="UPF0173_UPF0282_UlaG_hydrolase"/>
</dbReference>
<protein>
    <submittedName>
        <fullName evidence="2">MBL fold metallo-hydrolase</fullName>
    </submittedName>
</protein>
<sequence length="252" mass="26743">MTDLALTWWGHAAATVTVGGTRVALDPLLGDHLFHLHRYTAPPPAEAADADVVLVSHLHHDHLHLPSLQLFGADVPILVPRGGESLLRGLGADRVVPVAPGEVHDVAGARITVLAATHDGSRGPQSRAEGPPLGFRIDAAGRSCWFPGDTELREDMYAVGAVDLALVPIGGWGPTLDDGHMDPVDGAEAVRRVGAEVAVPVHWGTFWPRGLRRLAKANHDRLFVTPGERFLAAMEDVPAQALLIAPGESVEL</sequence>
<evidence type="ECO:0000259" key="1">
    <source>
        <dbReference type="Pfam" id="PF12706"/>
    </source>
</evidence>